<dbReference type="RefSeq" id="WP_142663863.1">
    <property type="nucleotide sequence ID" value="NZ_FXTK01000013.1"/>
</dbReference>
<dbReference type="AlphaFoldDB" id="A0A521EK13"/>
<accession>A0A521EK13</accession>
<evidence type="ECO:0000313" key="1">
    <source>
        <dbReference type="EMBL" id="SMO84222.1"/>
    </source>
</evidence>
<dbReference type="InterPro" id="IPR029063">
    <property type="entry name" value="SAM-dependent_MTases_sf"/>
</dbReference>
<organism evidence="1 2">
    <name type="scientific">Paracoccus laeviglucosivorans</name>
    <dbReference type="NCBI Taxonomy" id="1197861"/>
    <lineage>
        <taxon>Bacteria</taxon>
        <taxon>Pseudomonadati</taxon>
        <taxon>Pseudomonadota</taxon>
        <taxon>Alphaproteobacteria</taxon>
        <taxon>Rhodobacterales</taxon>
        <taxon>Paracoccaceae</taxon>
        <taxon>Paracoccus</taxon>
    </lineage>
</organism>
<name>A0A521EK13_9RHOB</name>
<protein>
    <recommendedName>
        <fullName evidence="3">Methyltransferase domain-containing protein</fullName>
    </recommendedName>
</protein>
<dbReference type="OrthoDB" id="428497at2"/>
<dbReference type="SUPFAM" id="SSF53335">
    <property type="entry name" value="S-adenosyl-L-methionine-dependent methyltransferases"/>
    <property type="match status" value="1"/>
</dbReference>
<gene>
    <name evidence="1" type="ORF">SAMN06265221_113111</name>
</gene>
<sequence>MPTLLDGESLVTSELFDAASGRVGRAGELPNPDISLRLDPVLDAALAGFAANLPASRIVSDLAAALHVLRRTSSPQDWKAMAIACRAHPVGDLLRQDPFTGRSAGKPRGYSGDAELLDIFYKHPSADEVVNNASTIGRAIYEHTSEVPSSEAGRERCRLLAANVDEACQRVGSNAQILAVAAGHLREAEICASLDKKRILRWVALDQDPLSIATIRTNHAGTPIEAVEGSVLGLLRRSYDLGTFDHVYASGLYDYLTAKTGAKLLGRLCEMVAPGGTLLFANYSDEIVSDGYMESFMDWPLILRSEADMRFIVEATPETEEFSAEYFYGANRNIVYAKLTRDLPISTASSEHAICYI</sequence>
<evidence type="ECO:0000313" key="2">
    <source>
        <dbReference type="Proteomes" id="UP000319014"/>
    </source>
</evidence>
<dbReference type="Gene3D" id="3.40.50.150">
    <property type="entry name" value="Vaccinia Virus protein VP39"/>
    <property type="match status" value="1"/>
</dbReference>
<dbReference type="EMBL" id="FXTK01000013">
    <property type="protein sequence ID" value="SMO84222.1"/>
    <property type="molecule type" value="Genomic_DNA"/>
</dbReference>
<evidence type="ECO:0008006" key="3">
    <source>
        <dbReference type="Google" id="ProtNLM"/>
    </source>
</evidence>
<dbReference type="Proteomes" id="UP000319014">
    <property type="component" value="Unassembled WGS sequence"/>
</dbReference>
<keyword evidence="2" id="KW-1185">Reference proteome</keyword>
<reference evidence="1 2" key="1">
    <citation type="submission" date="2017-05" db="EMBL/GenBank/DDBJ databases">
        <authorList>
            <person name="Varghese N."/>
            <person name="Submissions S."/>
        </authorList>
    </citation>
    <scope>NUCLEOTIDE SEQUENCE [LARGE SCALE GENOMIC DNA]</scope>
    <source>
        <strain evidence="1 2">DSM 100094</strain>
    </source>
</reference>
<proteinExistence type="predicted"/>